<keyword evidence="1" id="KW-0444">Lipid biosynthesis</keyword>
<keyword evidence="4" id="KW-0443">Lipid metabolism</keyword>
<evidence type="ECO:0000259" key="6">
    <source>
        <dbReference type="Pfam" id="PF13720"/>
    </source>
</evidence>
<dbReference type="EC" id="2.3.1.129" evidence="7"/>
<evidence type="ECO:0000256" key="5">
    <source>
        <dbReference type="ARBA" id="ARBA00023315"/>
    </source>
</evidence>
<evidence type="ECO:0000256" key="2">
    <source>
        <dbReference type="ARBA" id="ARBA00022556"/>
    </source>
</evidence>
<dbReference type="PANTHER" id="PTHR43480:SF1">
    <property type="entry name" value="ACYL-[ACYL-CARRIER-PROTEIN]--UDP-N-ACETYLGLUCOSAMINE O-ACYLTRANSFERASE, MITOCHONDRIAL-RELATED"/>
    <property type="match status" value="1"/>
</dbReference>
<keyword evidence="2" id="KW-0441">Lipid A biosynthesis</keyword>
<dbReference type="GO" id="GO:0009245">
    <property type="term" value="P:lipid A biosynthetic process"/>
    <property type="evidence" value="ECO:0007669"/>
    <property type="project" value="UniProtKB-KW"/>
</dbReference>
<dbReference type="NCBIfam" id="NF003657">
    <property type="entry name" value="PRK05289.1"/>
    <property type="match status" value="1"/>
</dbReference>
<sequence length="258" mass="28186">MNIHPTAIIEDGTQLHPSVQVGPYSIIETGAVIGEGCIIESNVRIYSATRMGSHNRACHGVTLGSEPQDLSYTPDQSKPLTIGDHNHFKEGVNISRGAKTDHGTIVGNHNYMMTNAHIGHDCIVGDHNVFANTAMIAGHVEMEHHIFLSGHIAIHQFCRVGAYSMVGGISGVVKDIPPYVIADGHRAQIIGLNIVGLRRNGFNPQQRNLIKRAYKTIYKTGLKPSEALAKLKADNPPEEVQLIIRFFEAAKRGIISHR</sequence>
<feature type="domain" description="UDP N-acetylglucosamine O-acyltransferase C-terminal" evidence="6">
    <location>
        <begin position="175"/>
        <end position="255"/>
    </location>
</feature>
<dbReference type="NCBIfam" id="TIGR01852">
    <property type="entry name" value="lipid_A_lpxA"/>
    <property type="match status" value="1"/>
</dbReference>
<accession>A0A3B1B296</accession>
<dbReference type="AlphaFoldDB" id="A0A3B1B296"/>
<dbReference type="Pfam" id="PF00132">
    <property type="entry name" value="Hexapep"/>
    <property type="match status" value="1"/>
</dbReference>
<dbReference type="SUPFAM" id="SSF51161">
    <property type="entry name" value="Trimeric LpxA-like enzymes"/>
    <property type="match status" value="1"/>
</dbReference>
<evidence type="ECO:0000256" key="1">
    <source>
        <dbReference type="ARBA" id="ARBA00022516"/>
    </source>
</evidence>
<name>A0A3B1B296_9ZZZZ</name>
<proteinExistence type="predicted"/>
<gene>
    <name evidence="7" type="ORF">MNBD_GAMMA26-932</name>
</gene>
<dbReference type="InterPro" id="IPR029098">
    <property type="entry name" value="Acetyltransf_C"/>
</dbReference>
<dbReference type="PIRSF" id="PIRSF000456">
    <property type="entry name" value="UDP-GlcNAc_acltr"/>
    <property type="match status" value="1"/>
</dbReference>
<dbReference type="InterPro" id="IPR001451">
    <property type="entry name" value="Hexapep"/>
</dbReference>
<organism evidence="7">
    <name type="scientific">hydrothermal vent metagenome</name>
    <dbReference type="NCBI Taxonomy" id="652676"/>
    <lineage>
        <taxon>unclassified sequences</taxon>
        <taxon>metagenomes</taxon>
        <taxon>ecological metagenomes</taxon>
    </lineage>
</organism>
<dbReference type="EMBL" id="UOFX01000011">
    <property type="protein sequence ID" value="VAX06124.1"/>
    <property type="molecule type" value="Genomic_DNA"/>
</dbReference>
<dbReference type="GO" id="GO:0008780">
    <property type="term" value="F:acyl-[acyl-carrier-protein]-UDP-N-acetylglucosamine O-acyltransferase activity"/>
    <property type="evidence" value="ECO:0007669"/>
    <property type="project" value="UniProtKB-EC"/>
</dbReference>
<keyword evidence="3 7" id="KW-0808">Transferase</keyword>
<dbReference type="PANTHER" id="PTHR43480">
    <property type="entry name" value="ACYL-[ACYL-CARRIER-PROTEIN]--UDP-N-ACETYLGLUCOSAMINE O-ACYLTRANSFERASE"/>
    <property type="match status" value="1"/>
</dbReference>
<keyword evidence="5 7" id="KW-0012">Acyltransferase</keyword>
<evidence type="ECO:0000256" key="3">
    <source>
        <dbReference type="ARBA" id="ARBA00022679"/>
    </source>
</evidence>
<dbReference type="InterPro" id="IPR037157">
    <property type="entry name" value="Acetyltransf_C_sf"/>
</dbReference>
<dbReference type="Pfam" id="PF13720">
    <property type="entry name" value="Acetyltransf_11"/>
    <property type="match status" value="1"/>
</dbReference>
<dbReference type="CDD" id="cd03351">
    <property type="entry name" value="LbH_UDP-GlcNAc_AT"/>
    <property type="match status" value="1"/>
</dbReference>
<dbReference type="Gene3D" id="2.160.10.10">
    <property type="entry name" value="Hexapeptide repeat proteins"/>
    <property type="match status" value="1"/>
</dbReference>
<dbReference type="Gene3D" id="1.20.1180.10">
    <property type="entry name" value="Udp N-acetylglucosamine O-acyltransferase, C-terminal domain"/>
    <property type="match status" value="1"/>
</dbReference>
<dbReference type="InterPro" id="IPR010137">
    <property type="entry name" value="Lipid_A_LpxA"/>
</dbReference>
<evidence type="ECO:0000256" key="4">
    <source>
        <dbReference type="ARBA" id="ARBA00023098"/>
    </source>
</evidence>
<protein>
    <submittedName>
        <fullName evidence="7">Acyl-[acyl-carrier-protein]--UDP-N-acetylglucosamine O-acyltransferase</fullName>
        <ecNumber evidence="7">2.3.1.129</ecNumber>
    </submittedName>
</protein>
<evidence type="ECO:0000313" key="7">
    <source>
        <dbReference type="EMBL" id="VAX06124.1"/>
    </source>
</evidence>
<reference evidence="7" key="1">
    <citation type="submission" date="2018-06" db="EMBL/GenBank/DDBJ databases">
        <authorList>
            <person name="Zhirakovskaya E."/>
        </authorList>
    </citation>
    <scope>NUCLEOTIDE SEQUENCE</scope>
</reference>
<dbReference type="GO" id="GO:0016020">
    <property type="term" value="C:membrane"/>
    <property type="evidence" value="ECO:0007669"/>
    <property type="project" value="GOC"/>
</dbReference>
<dbReference type="InterPro" id="IPR011004">
    <property type="entry name" value="Trimer_LpxA-like_sf"/>
</dbReference>